<keyword evidence="2" id="KW-1185">Reference proteome</keyword>
<dbReference type="OrthoDB" id="423072at2"/>
<protein>
    <recommendedName>
        <fullName evidence="3">Hemolysin-type calcium-binding repeat-containing protein</fullName>
    </recommendedName>
</protein>
<dbReference type="Proteomes" id="UP000220034">
    <property type="component" value="Unassembled WGS sequence"/>
</dbReference>
<reference evidence="2" key="1">
    <citation type="submission" date="2017-09" db="EMBL/GenBank/DDBJ databases">
        <authorList>
            <person name="Varghese N."/>
            <person name="Submissions S."/>
        </authorList>
    </citation>
    <scope>NUCLEOTIDE SEQUENCE [LARGE SCALE GENOMIC DNA]</scope>
    <source>
        <strain evidence="2">C7</strain>
    </source>
</reference>
<dbReference type="EMBL" id="OCTN01000008">
    <property type="protein sequence ID" value="SOH95189.1"/>
    <property type="molecule type" value="Genomic_DNA"/>
</dbReference>
<evidence type="ECO:0000313" key="1">
    <source>
        <dbReference type="EMBL" id="SOH95189.1"/>
    </source>
</evidence>
<dbReference type="InterPro" id="IPR001343">
    <property type="entry name" value="Hemolysn_Ca-bd"/>
</dbReference>
<dbReference type="GO" id="GO:0005509">
    <property type="term" value="F:calcium ion binding"/>
    <property type="evidence" value="ECO:0007669"/>
    <property type="project" value="InterPro"/>
</dbReference>
<dbReference type="SUPFAM" id="SSF51120">
    <property type="entry name" value="beta-Roll"/>
    <property type="match status" value="1"/>
</dbReference>
<dbReference type="InterPro" id="IPR011049">
    <property type="entry name" value="Serralysin-like_metalloprot_C"/>
</dbReference>
<dbReference type="Gene3D" id="2.150.10.10">
    <property type="entry name" value="Serralysin-like metalloprotease, C-terminal"/>
    <property type="match status" value="1"/>
</dbReference>
<gene>
    <name evidence="1" type="ORF">SAMN06273572_10862</name>
</gene>
<proteinExistence type="predicted"/>
<accession>A0A2C9CXM0</accession>
<evidence type="ECO:0000313" key="2">
    <source>
        <dbReference type="Proteomes" id="UP000220034"/>
    </source>
</evidence>
<dbReference type="RefSeq" id="WP_097931466.1">
    <property type="nucleotide sequence ID" value="NZ_OCTN01000008.1"/>
</dbReference>
<dbReference type="Pfam" id="PF00353">
    <property type="entry name" value="HemolysinCabind"/>
    <property type="match status" value="1"/>
</dbReference>
<name>A0A2C9CXM0_9RHOB</name>
<organism evidence="1 2">
    <name type="scientific">Pontivivens marinum</name>
    <dbReference type="NCBI Taxonomy" id="1690039"/>
    <lineage>
        <taxon>Bacteria</taxon>
        <taxon>Pseudomonadati</taxon>
        <taxon>Pseudomonadota</taxon>
        <taxon>Alphaproteobacteria</taxon>
        <taxon>Rhodobacterales</taxon>
        <taxon>Paracoccaceae</taxon>
        <taxon>Pontivivens</taxon>
    </lineage>
</organism>
<dbReference type="AlphaFoldDB" id="A0A2C9CXM0"/>
<evidence type="ECO:0008006" key="3">
    <source>
        <dbReference type="Google" id="ProtNLM"/>
    </source>
</evidence>
<dbReference type="PRINTS" id="PR00313">
    <property type="entry name" value="CABNDNGRPT"/>
</dbReference>
<sequence>MAKDFNFTENGTVQSVEPARTVLTTDILVGHVVSTPLQPLAQIGLGVEITSAIDSDSFDFIADTPFEFVPTIPDDNGTVGPITPVEVVEDTPPAPQGSDWDIEVFEDGRQVLTPENDILQARLGNRVDGEQHIGTRAADALTGTDGDDVLIGAKGDDIMTGGQGADVFVFSQSSTGTDRITDFTVGQDHLYFAADTVFDLDEISITQQGDDTLLSWHRGHSEVLLEDVNAIDLDADSFILAAL</sequence>